<dbReference type="Pfam" id="PF07521">
    <property type="entry name" value="RMMBL"/>
    <property type="match status" value="1"/>
</dbReference>
<proteinExistence type="inferred from homology"/>
<feature type="binding site" evidence="12">
    <location>
        <position position="349"/>
    </location>
    <ligand>
        <name>Zn(2+)</name>
        <dbReference type="ChEBI" id="CHEBI:29105"/>
        <label>2</label>
    </ligand>
</feature>
<evidence type="ECO:0000256" key="4">
    <source>
        <dbReference type="ARBA" id="ARBA00022759"/>
    </source>
</evidence>
<feature type="binding site" evidence="12">
    <location>
        <position position="326"/>
    </location>
    <ligand>
        <name>Zn(2+)</name>
        <dbReference type="ChEBI" id="CHEBI:29105"/>
        <label>1</label>
    </ligand>
</feature>
<keyword evidence="8 12" id="KW-0694">RNA-binding</keyword>
<accession>A0A2D6M0E6</accession>
<keyword evidence="1 12" id="KW-0806">Transcription termination</keyword>
<evidence type="ECO:0000313" key="15">
    <source>
        <dbReference type="EMBL" id="MAG21902.1"/>
    </source>
</evidence>
<dbReference type="NCBIfam" id="TIGR03675">
    <property type="entry name" value="arCOG00543"/>
    <property type="match status" value="1"/>
</dbReference>
<dbReference type="SMART" id="SM00849">
    <property type="entry name" value="Lactamase_B"/>
    <property type="match status" value="1"/>
</dbReference>
<dbReference type="SUPFAM" id="SSF56281">
    <property type="entry name" value="Metallo-hydrolase/oxidoreductase"/>
    <property type="match status" value="1"/>
</dbReference>
<dbReference type="InterPro" id="IPR022712">
    <property type="entry name" value="Beta_Casp"/>
</dbReference>
<reference evidence="16" key="1">
    <citation type="submission" date="2017-09" db="EMBL/GenBank/DDBJ databases">
        <title>The Reconstruction of 2,631 Draft Metagenome-Assembled Genomes from the Global Oceans.</title>
        <authorList>
            <person name="Tully B.J."/>
            <person name="Graham E.D."/>
            <person name="Heidelberg J.F."/>
        </authorList>
    </citation>
    <scope>NUCLEOTIDE SEQUENCE [LARGE SCALE GENOMIC DNA]</scope>
</reference>
<evidence type="ECO:0000256" key="8">
    <source>
        <dbReference type="ARBA" id="ARBA00022884"/>
    </source>
</evidence>
<evidence type="ECO:0000256" key="10">
    <source>
        <dbReference type="ARBA" id="ARBA00023125"/>
    </source>
</evidence>
<dbReference type="AlphaFoldDB" id="A0A2D6M0E6"/>
<evidence type="ECO:0000256" key="9">
    <source>
        <dbReference type="ARBA" id="ARBA00023015"/>
    </source>
</evidence>
<feature type="binding site" evidence="12">
    <location>
        <position position="239"/>
    </location>
    <ligand>
        <name>Zn(2+)</name>
        <dbReference type="ChEBI" id="CHEBI:29105"/>
        <label>1</label>
    </ligand>
</feature>
<evidence type="ECO:0000256" key="6">
    <source>
        <dbReference type="ARBA" id="ARBA00022833"/>
    </source>
</evidence>
<keyword evidence="6 12" id="KW-0862">Zinc</keyword>
<dbReference type="EC" id="3.1.-.-" evidence="12"/>
<dbReference type="EMBL" id="NZBU01000005">
    <property type="protein sequence ID" value="MAG21902.1"/>
    <property type="molecule type" value="Genomic_DNA"/>
</dbReference>
<feature type="binding site" evidence="12">
    <location>
        <position position="243"/>
    </location>
    <ligand>
        <name>Zn(2+)</name>
        <dbReference type="ChEBI" id="CHEBI:29105"/>
        <label>2</label>
    </ligand>
</feature>
<feature type="region of interest" description="KHb" evidence="12">
    <location>
        <begin position="69"/>
        <end position="136"/>
    </location>
</feature>
<keyword evidence="3 12" id="KW-0479">Metal-binding</keyword>
<evidence type="ECO:0000256" key="3">
    <source>
        <dbReference type="ARBA" id="ARBA00022723"/>
    </source>
</evidence>
<evidence type="ECO:0000256" key="11">
    <source>
        <dbReference type="ARBA" id="ARBA00023163"/>
    </source>
</evidence>
<dbReference type="GO" id="GO:0008270">
    <property type="term" value="F:zinc ion binding"/>
    <property type="evidence" value="ECO:0007669"/>
    <property type="project" value="UniProtKB-UniRule"/>
</dbReference>
<sequence>MKILKEIKDFVGETLPSKAEITKIEMEGPEVAIYTKNPATFFENENYVAKIAFELKKRINIRTDKSLLIDQAEAKEKIMKLVPEDAGIKDISFEKAFSEVTIEAVKPGLVIGKGGGTSKSIILETGWTPNIVRAPTQNSEILRGIRHHLHRYADERKKILQDTAKKIYADAETNGNDWVRMVALGGFRQVGRSSILVETPSTKVLIDCGINVASNEKPYPYLDALHFPLNELDAVIVSHAHMDHGGFVPYLFKSGYRGPVYCTAPTRDLMALLHFDYIDVLGKERKEPAYNESDVKEVIKYCIPRNYREVTDIAPDMRLTLHNAAHILGSSSVHLHIGKGAHNLVYTGDMKFGFTRLFNNVDIKYPRLETLILESTYGGRDCIQPDRQDAEERLLRVIKETIQRDGNILIPVFAVGRGQEIMLVLENFYKKGLLDAKCYVDGMTREASAIHTAYPEYLRKGVQRRVLQNDSPFNAEIFELATSKTRDEIAEEKGVIIIASSGMLTGGTSVAYLHKLAESPDNALIFVGYQGEGSLGRKIQSGIKSIPVTDAKGRTRAMQMALRVETIEGFSGHSDRNQLVSYIRNLKPKPKRVLIGHGEKSNALDLSRYISSKMGINATALRNLDAARLR</sequence>
<dbReference type="HAMAP" id="MF_00870">
    <property type="entry name" value="FttA"/>
    <property type="match status" value="1"/>
</dbReference>
<dbReference type="Gene3D" id="3.40.50.10890">
    <property type="match status" value="1"/>
</dbReference>
<evidence type="ECO:0000256" key="12">
    <source>
        <dbReference type="HAMAP-Rule" id="MF_00870"/>
    </source>
</evidence>
<protein>
    <recommendedName>
        <fullName evidence="12">Transcription termination factor FttA</fullName>
        <ecNumber evidence="12">3.1.-.-</ecNumber>
    </recommendedName>
</protein>
<organism evidence="15 16">
    <name type="scientific">Candidatus Iainarchaeum sp</name>
    <dbReference type="NCBI Taxonomy" id="3101447"/>
    <lineage>
        <taxon>Archaea</taxon>
        <taxon>Candidatus Iainarchaeota</taxon>
        <taxon>Candidatus Iainarchaeia</taxon>
        <taxon>Candidatus Iainarchaeales</taxon>
        <taxon>Candidatus Iainarchaeaceae</taxon>
        <taxon>Candidatus Iainarchaeum</taxon>
    </lineage>
</organism>
<feature type="domain" description="Beta-Casp" evidence="14">
    <location>
        <begin position="418"/>
        <end position="539"/>
    </location>
</feature>
<dbReference type="InterPro" id="IPR011108">
    <property type="entry name" value="RMMBL"/>
</dbReference>
<dbReference type="Gene3D" id="3.60.15.10">
    <property type="entry name" value="Ribonuclease Z/Hydroxyacylglutathione hydrolase-like"/>
    <property type="match status" value="1"/>
</dbReference>
<dbReference type="GO" id="GO:0006353">
    <property type="term" value="P:DNA-templated transcription termination"/>
    <property type="evidence" value="ECO:0007669"/>
    <property type="project" value="UniProtKB-UniRule"/>
</dbReference>
<dbReference type="GO" id="GO:0003677">
    <property type="term" value="F:DNA binding"/>
    <property type="evidence" value="ECO:0007669"/>
    <property type="project" value="UniProtKB-KW"/>
</dbReference>
<dbReference type="Pfam" id="PF17214">
    <property type="entry name" value="KH_TffA"/>
    <property type="match status" value="1"/>
</dbReference>
<keyword evidence="11" id="KW-0804">Transcription</keyword>
<dbReference type="GO" id="GO:0004532">
    <property type="term" value="F:RNA exonuclease activity"/>
    <property type="evidence" value="ECO:0007669"/>
    <property type="project" value="UniProtKB-UniRule"/>
</dbReference>
<comment type="cofactor">
    <cofactor evidence="12">
        <name>Zn(2+)</name>
        <dbReference type="ChEBI" id="CHEBI:29105"/>
    </cofactor>
    <text evidence="12">Binds 2 Zn(2+) ions, which are required for nuclease activity.</text>
</comment>
<feature type="binding site" evidence="12">
    <location>
        <position position="241"/>
    </location>
    <ligand>
        <name>Zn(2+)</name>
        <dbReference type="ChEBI" id="CHEBI:29105"/>
        <label>1</label>
    </ligand>
</feature>
<dbReference type="Gene3D" id="3.30.300.230">
    <property type="match status" value="1"/>
</dbReference>
<evidence type="ECO:0000313" key="16">
    <source>
        <dbReference type="Proteomes" id="UP000226592"/>
    </source>
</evidence>
<dbReference type="Pfam" id="PF10996">
    <property type="entry name" value="Beta-Casp"/>
    <property type="match status" value="1"/>
</dbReference>
<comment type="caution">
    <text evidence="15">The sequence shown here is derived from an EMBL/GenBank/DDBJ whole genome shotgun (WGS) entry which is preliminary data.</text>
</comment>
<feature type="region of interest" description="KHa" evidence="12">
    <location>
        <begin position="1"/>
        <end position="68"/>
    </location>
</feature>
<dbReference type="InterPro" id="IPR036866">
    <property type="entry name" value="RibonucZ/Hydroxyglut_hydro"/>
</dbReference>
<dbReference type="InterPro" id="IPR019975">
    <property type="entry name" value="aCPSF1"/>
</dbReference>
<keyword evidence="7 12" id="KW-0269">Exonuclease</keyword>
<dbReference type="Gene3D" id="3.30.300.20">
    <property type="match status" value="1"/>
</dbReference>
<comment type="subunit">
    <text evidence="12">Homodimer. Interacts with RNA polymerase (RNAP), interacts with the Spt4-Spt5 complex.</text>
</comment>
<dbReference type="GO" id="GO:0004521">
    <property type="term" value="F:RNA endonuclease activity"/>
    <property type="evidence" value="ECO:0007669"/>
    <property type="project" value="UniProtKB-UniRule"/>
</dbReference>
<evidence type="ECO:0000259" key="13">
    <source>
        <dbReference type="SMART" id="SM00849"/>
    </source>
</evidence>
<feature type="domain" description="Metallo-beta-lactamase" evidence="13">
    <location>
        <begin position="191"/>
        <end position="413"/>
    </location>
</feature>
<dbReference type="InterPro" id="IPR033769">
    <property type="entry name" value="TffA_KH"/>
</dbReference>
<keyword evidence="10 12" id="KW-0238">DNA-binding</keyword>
<dbReference type="PANTHER" id="PTHR11203">
    <property type="entry name" value="CLEAVAGE AND POLYADENYLATION SPECIFICITY FACTOR FAMILY MEMBER"/>
    <property type="match status" value="1"/>
</dbReference>
<dbReference type="Pfam" id="PF00753">
    <property type="entry name" value="Lactamase_B"/>
    <property type="match status" value="1"/>
</dbReference>
<evidence type="ECO:0000256" key="2">
    <source>
        <dbReference type="ARBA" id="ARBA00022722"/>
    </source>
</evidence>
<evidence type="ECO:0000259" key="14">
    <source>
        <dbReference type="SMART" id="SM01027"/>
    </source>
</evidence>
<feature type="binding site" evidence="12">
    <location>
        <position position="349"/>
    </location>
    <ligand>
        <name>Zn(2+)</name>
        <dbReference type="ChEBI" id="CHEBI:29105"/>
        <label>1</label>
    </ligand>
</feature>
<feature type="binding site" evidence="12">
    <location>
        <position position="244"/>
    </location>
    <ligand>
        <name>Zn(2+)</name>
        <dbReference type="ChEBI" id="CHEBI:29105"/>
        <label>2</label>
    </ligand>
</feature>
<comment type="similarity">
    <text evidence="12">Belongs to the metallo-beta-lactamase superfamily. RNA-metabolizing metallo-beta-lactamase-like family. FttA subfamily.</text>
</comment>
<keyword evidence="4 12" id="KW-0255">Endonuclease</keyword>
<evidence type="ECO:0000256" key="5">
    <source>
        <dbReference type="ARBA" id="ARBA00022801"/>
    </source>
</evidence>
<dbReference type="SMART" id="SM01027">
    <property type="entry name" value="Beta-Casp"/>
    <property type="match status" value="1"/>
</dbReference>
<evidence type="ECO:0000256" key="1">
    <source>
        <dbReference type="ARBA" id="ARBA00022472"/>
    </source>
</evidence>
<dbReference type="GO" id="GO:0003723">
    <property type="term" value="F:RNA binding"/>
    <property type="evidence" value="ECO:0007669"/>
    <property type="project" value="UniProtKB-UniRule"/>
</dbReference>
<dbReference type="InterPro" id="IPR015946">
    <property type="entry name" value="KH_dom-like_a/b"/>
</dbReference>
<keyword evidence="2 12" id="KW-0540">Nuclease</keyword>
<dbReference type="CDD" id="cd16295">
    <property type="entry name" value="TTHA0252-CPSF-like_MBL-fold"/>
    <property type="match status" value="1"/>
</dbReference>
<dbReference type="PANTHER" id="PTHR11203:SF51">
    <property type="entry name" value="CLEAVAGE AND POLYADENYLATION SPECIFICITY FACTOR"/>
    <property type="match status" value="1"/>
</dbReference>
<feature type="binding site" evidence="12">
    <location>
        <position position="597"/>
    </location>
    <ligand>
        <name>Zn(2+)</name>
        <dbReference type="ChEBI" id="CHEBI:29105"/>
        <label>2</label>
    </ligand>
</feature>
<dbReference type="InterPro" id="IPR001279">
    <property type="entry name" value="Metallo-B-lactamas"/>
</dbReference>
<comment type="function">
    <text evidence="12">Terminates transcription on the whole genome. Termination is linked to FttA-mediated RNA cleavage and does not require NTP hydrolysis. Cleaves endonucleolytically at the RNA exit channel of RNA polymerase (RNAP); the 5'-3' exonuclease activity of this protein degrades the nascent RNA released from RNAP.</text>
</comment>
<evidence type="ECO:0000256" key="7">
    <source>
        <dbReference type="ARBA" id="ARBA00022839"/>
    </source>
</evidence>
<name>A0A2D6M0E6_9ARCH</name>
<keyword evidence="9 12" id="KW-0805">Transcription regulation</keyword>
<dbReference type="CDD" id="cd22532">
    <property type="entry name" value="KH-II_CPSF_arch_rpt1"/>
    <property type="match status" value="1"/>
</dbReference>
<gene>
    <name evidence="12" type="primary">fttA</name>
    <name evidence="15" type="ORF">CL943_01170</name>
</gene>
<keyword evidence="5 12" id="KW-0378">Hydrolase</keyword>
<dbReference type="Proteomes" id="UP000226592">
    <property type="component" value="Unassembled WGS sequence"/>
</dbReference>
<dbReference type="InterPro" id="IPR050698">
    <property type="entry name" value="MBL"/>
</dbReference>
<comment type="caution">
    <text evidence="12">Lacks conserved residue(s) required for the propagation of feature annotation.</text>
</comment>
<feature type="region of interest" description="Metallo-beta-lactamase C-terminus" evidence="12">
    <location>
        <begin position="572"/>
        <end position="630"/>
    </location>
</feature>